<reference evidence="2 3" key="1">
    <citation type="journal article" date="2019" name="Commun. Biol.">
        <title>The bagworm genome reveals a unique fibroin gene that provides high tensile strength.</title>
        <authorList>
            <person name="Kono N."/>
            <person name="Nakamura H."/>
            <person name="Ohtoshi R."/>
            <person name="Tomita M."/>
            <person name="Numata K."/>
            <person name="Arakawa K."/>
        </authorList>
    </citation>
    <scope>NUCLEOTIDE SEQUENCE [LARGE SCALE GENOMIC DNA]</scope>
</reference>
<accession>A0A4C1VWV8</accession>
<organism evidence="2 3">
    <name type="scientific">Eumeta variegata</name>
    <name type="common">Bagworm moth</name>
    <name type="synonym">Eumeta japonica</name>
    <dbReference type="NCBI Taxonomy" id="151549"/>
    <lineage>
        <taxon>Eukaryota</taxon>
        <taxon>Metazoa</taxon>
        <taxon>Ecdysozoa</taxon>
        <taxon>Arthropoda</taxon>
        <taxon>Hexapoda</taxon>
        <taxon>Insecta</taxon>
        <taxon>Pterygota</taxon>
        <taxon>Neoptera</taxon>
        <taxon>Endopterygota</taxon>
        <taxon>Lepidoptera</taxon>
        <taxon>Glossata</taxon>
        <taxon>Ditrysia</taxon>
        <taxon>Tineoidea</taxon>
        <taxon>Psychidae</taxon>
        <taxon>Oiketicinae</taxon>
        <taxon>Eumeta</taxon>
    </lineage>
</organism>
<comment type="caution">
    <text evidence="2">The sequence shown here is derived from an EMBL/GenBank/DDBJ whole genome shotgun (WGS) entry which is preliminary data.</text>
</comment>
<name>A0A4C1VWV8_EUMVA</name>
<sequence length="79" mass="8296">MAYQQINDGASTPAPGPEAIRVDYVVPKALGTTLGSRAVCDFRQHMSKIQNNLAHQSRPEPGPKAQPGLKSNVGATPAS</sequence>
<proteinExistence type="predicted"/>
<feature type="region of interest" description="Disordered" evidence="1">
    <location>
        <begin position="50"/>
        <end position="79"/>
    </location>
</feature>
<keyword evidence="3" id="KW-1185">Reference proteome</keyword>
<dbReference type="Proteomes" id="UP000299102">
    <property type="component" value="Unassembled WGS sequence"/>
</dbReference>
<evidence type="ECO:0000313" key="3">
    <source>
        <dbReference type="Proteomes" id="UP000299102"/>
    </source>
</evidence>
<gene>
    <name evidence="2" type="ORF">EVAR_27195_1</name>
</gene>
<evidence type="ECO:0000313" key="2">
    <source>
        <dbReference type="EMBL" id="GBP42842.1"/>
    </source>
</evidence>
<dbReference type="EMBL" id="BGZK01000425">
    <property type="protein sequence ID" value="GBP42842.1"/>
    <property type="molecule type" value="Genomic_DNA"/>
</dbReference>
<dbReference type="AlphaFoldDB" id="A0A4C1VWV8"/>
<evidence type="ECO:0000256" key="1">
    <source>
        <dbReference type="SAM" id="MobiDB-lite"/>
    </source>
</evidence>
<protein>
    <submittedName>
        <fullName evidence="2">Uncharacterized protein</fullName>
    </submittedName>
</protein>